<protein>
    <submittedName>
        <fullName evidence="1">Uncharacterized protein</fullName>
    </submittedName>
</protein>
<dbReference type="Proteomes" id="UP001358586">
    <property type="component" value="Chromosome 9"/>
</dbReference>
<comment type="caution">
    <text evidence="1">The sequence shown here is derived from an EMBL/GenBank/DDBJ whole genome shotgun (WGS) entry which is preliminary data.</text>
</comment>
<name>A0ABR0NNZ6_GOSAR</name>
<accession>A0ABR0NNZ6</accession>
<evidence type="ECO:0000313" key="2">
    <source>
        <dbReference type="Proteomes" id="UP001358586"/>
    </source>
</evidence>
<proteinExistence type="predicted"/>
<gene>
    <name evidence="1" type="ORF">PVK06_030492</name>
</gene>
<organism evidence="1 2">
    <name type="scientific">Gossypium arboreum</name>
    <name type="common">Tree cotton</name>
    <name type="synonym">Gossypium nanking</name>
    <dbReference type="NCBI Taxonomy" id="29729"/>
    <lineage>
        <taxon>Eukaryota</taxon>
        <taxon>Viridiplantae</taxon>
        <taxon>Streptophyta</taxon>
        <taxon>Embryophyta</taxon>
        <taxon>Tracheophyta</taxon>
        <taxon>Spermatophyta</taxon>
        <taxon>Magnoliopsida</taxon>
        <taxon>eudicotyledons</taxon>
        <taxon>Gunneridae</taxon>
        <taxon>Pentapetalae</taxon>
        <taxon>rosids</taxon>
        <taxon>malvids</taxon>
        <taxon>Malvales</taxon>
        <taxon>Malvaceae</taxon>
        <taxon>Malvoideae</taxon>
        <taxon>Gossypium</taxon>
    </lineage>
</organism>
<keyword evidence="2" id="KW-1185">Reference proteome</keyword>
<sequence length="102" mass="11287">MCLIHSIVKGRKFDVGVILHKEIADYATRQTGILIFSSLVMLLCQQRGIVPCVGEEVLENNGSINEASVERMACGKDTLILKEVETSKTRKAKPKPTTKEQT</sequence>
<dbReference type="EMBL" id="JARKNE010000009">
    <property type="protein sequence ID" value="KAK5802864.1"/>
    <property type="molecule type" value="Genomic_DNA"/>
</dbReference>
<evidence type="ECO:0000313" key="1">
    <source>
        <dbReference type="EMBL" id="KAK5802864.1"/>
    </source>
</evidence>
<reference evidence="1 2" key="1">
    <citation type="submission" date="2023-03" db="EMBL/GenBank/DDBJ databases">
        <title>WGS of Gossypium arboreum.</title>
        <authorList>
            <person name="Yu D."/>
        </authorList>
    </citation>
    <scope>NUCLEOTIDE SEQUENCE [LARGE SCALE GENOMIC DNA]</scope>
    <source>
        <tissue evidence="1">Leaf</tissue>
    </source>
</reference>